<keyword evidence="3" id="KW-0964">Secreted</keyword>
<evidence type="ECO:0000313" key="9">
    <source>
        <dbReference type="Proteomes" id="UP000237819"/>
    </source>
</evidence>
<evidence type="ECO:0000259" key="7">
    <source>
        <dbReference type="Pfam" id="PF19272"/>
    </source>
</evidence>
<organism evidence="8 9">
    <name type="scientific">Blastopirellula marina</name>
    <dbReference type="NCBI Taxonomy" id="124"/>
    <lineage>
        <taxon>Bacteria</taxon>
        <taxon>Pseudomonadati</taxon>
        <taxon>Planctomycetota</taxon>
        <taxon>Planctomycetia</taxon>
        <taxon>Pirellulales</taxon>
        <taxon>Pirellulaceae</taxon>
        <taxon>Blastopirellula</taxon>
    </lineage>
</organism>
<comment type="caution">
    <text evidence="8">The sequence shown here is derived from an EMBL/GenBank/DDBJ whole genome shotgun (WGS) entry which is preliminary data.</text>
</comment>
<dbReference type="RefSeq" id="WP_105336703.1">
    <property type="nucleotide sequence ID" value="NZ_PUHZ01000017.1"/>
</dbReference>
<dbReference type="SUPFAM" id="SSF56300">
    <property type="entry name" value="Metallo-dependent phosphatases"/>
    <property type="match status" value="1"/>
</dbReference>
<dbReference type="PANTHER" id="PTHR10340:SF57">
    <property type="entry name" value="METALLOPHOS DOMAIN-CONTAINING PROTEIN"/>
    <property type="match status" value="1"/>
</dbReference>
<protein>
    <submittedName>
        <fullName evidence="8">Uncharacterized protein</fullName>
    </submittedName>
</protein>
<dbReference type="Proteomes" id="UP000237819">
    <property type="component" value="Unassembled WGS sequence"/>
</dbReference>
<comment type="similarity">
    <text evidence="2">Belongs to the acid sphingomyelinase family.</text>
</comment>
<evidence type="ECO:0000313" key="8">
    <source>
        <dbReference type="EMBL" id="PQO44861.1"/>
    </source>
</evidence>
<dbReference type="PANTHER" id="PTHR10340">
    <property type="entry name" value="SPHINGOMYELIN PHOSPHODIESTERASE"/>
    <property type="match status" value="1"/>
</dbReference>
<proteinExistence type="inferred from homology"/>
<dbReference type="EMBL" id="PUHZ01000017">
    <property type="protein sequence ID" value="PQO44861.1"/>
    <property type="molecule type" value="Genomic_DNA"/>
</dbReference>
<dbReference type="Gene3D" id="3.60.21.10">
    <property type="match status" value="1"/>
</dbReference>
<dbReference type="AlphaFoldDB" id="A0A2S8GKL8"/>
<dbReference type="Pfam" id="PF19272">
    <property type="entry name" value="ASMase_C"/>
    <property type="match status" value="1"/>
</dbReference>
<dbReference type="GO" id="GO:0016787">
    <property type="term" value="F:hydrolase activity"/>
    <property type="evidence" value="ECO:0007669"/>
    <property type="project" value="UniProtKB-KW"/>
</dbReference>
<evidence type="ECO:0000256" key="4">
    <source>
        <dbReference type="ARBA" id="ARBA00022801"/>
    </source>
</evidence>
<evidence type="ECO:0000256" key="3">
    <source>
        <dbReference type="ARBA" id="ARBA00022525"/>
    </source>
</evidence>
<gene>
    <name evidence="8" type="ORF">C5Y93_17355</name>
</gene>
<dbReference type="GO" id="GO:0005576">
    <property type="term" value="C:extracellular region"/>
    <property type="evidence" value="ECO:0007669"/>
    <property type="project" value="UniProtKB-SubCell"/>
</dbReference>
<evidence type="ECO:0000256" key="1">
    <source>
        <dbReference type="ARBA" id="ARBA00004613"/>
    </source>
</evidence>
<dbReference type="InterPro" id="IPR029052">
    <property type="entry name" value="Metallo-depent_PP-like"/>
</dbReference>
<dbReference type="InterPro" id="IPR045473">
    <property type="entry name" value="ASM_C"/>
</dbReference>
<evidence type="ECO:0000256" key="5">
    <source>
        <dbReference type="ARBA" id="ARBA00023180"/>
    </source>
</evidence>
<dbReference type="OrthoDB" id="106957at2"/>
<name>A0A2S8GKL8_9BACT</name>
<evidence type="ECO:0000259" key="6">
    <source>
        <dbReference type="Pfam" id="PF00149"/>
    </source>
</evidence>
<sequence>MMPRRVRMTFAWPIVWLAFLFGSIVPASAAEFLVVSDIHFNPMLGLNRQQFQKLEKLPAEAWPEYYRSLEQPLSAYGNDSNYALMTSALDAAKERLPKPAFVLYPGDFLAHDWQANYDRLASESIAENPVAYRAFTNKALAVIAAEFDRRFPQTPVLATLGNDDSYCGDYWIQPDGEFLAAFADAWKPLLRDSVDENAFEQSFRSLGAYRAELPGLPADRVLVLNSVFWSASYCCAYHAPVQDNCCDCVSPGAKPGRALMSWLKEELAHAREAKERVWLLMHVPPGIDSYMEEKASGKSSAAELWTEEFLTRYLTLVDEYRNVLHVSFTGHTHMDDYRIDRIDNEPILLHKVAPAVSPIFGNNPAFQVFQVDDQTSVISNWQVHYLDLARQKAPPAWQLEYDAQTAYGLERVTAGSVTLLFNQMRLDLSGKSAQAYRKFYQVSTTPLVEKNLPIYLCTVLNPTFESFSHCLRLHGLEKPTQVSEPAELRRKAGGLGAPKR</sequence>
<keyword evidence="4" id="KW-0378">Hydrolase</keyword>
<dbReference type="InterPro" id="IPR004843">
    <property type="entry name" value="Calcineurin-like_PHP"/>
</dbReference>
<feature type="domain" description="Sphingomyelin phosphodiesterase C-terminal" evidence="7">
    <location>
        <begin position="360"/>
        <end position="473"/>
    </location>
</feature>
<feature type="domain" description="Calcineurin-like phosphoesterase" evidence="6">
    <location>
        <begin position="32"/>
        <end position="334"/>
    </location>
</feature>
<evidence type="ECO:0000256" key="2">
    <source>
        <dbReference type="ARBA" id="ARBA00008234"/>
    </source>
</evidence>
<keyword evidence="5" id="KW-0325">Glycoprotein</keyword>
<accession>A0A2S8GKL8</accession>
<dbReference type="Pfam" id="PF00149">
    <property type="entry name" value="Metallophos"/>
    <property type="match status" value="1"/>
</dbReference>
<reference evidence="8 9" key="1">
    <citation type="submission" date="2018-02" db="EMBL/GenBank/DDBJ databases">
        <title>Comparative genomes isolates from brazilian mangrove.</title>
        <authorList>
            <person name="Araujo J.E."/>
            <person name="Taketani R.G."/>
            <person name="Silva M.C.P."/>
            <person name="Loureco M.V."/>
            <person name="Andreote F.D."/>
        </authorList>
    </citation>
    <scope>NUCLEOTIDE SEQUENCE [LARGE SCALE GENOMIC DNA]</scope>
    <source>
        <strain evidence="8 9">Nap-Phe MGV</strain>
    </source>
</reference>
<comment type="subcellular location">
    <subcellularLocation>
        <location evidence="1">Secreted</location>
    </subcellularLocation>
</comment>